<dbReference type="EMBL" id="JABVXQ010000003">
    <property type="protein sequence ID" value="KAF6117165.1"/>
    <property type="molecule type" value="Genomic_DNA"/>
</dbReference>
<name>A0A834ARE1_9CHIR</name>
<accession>A0A834ARE1</accession>
<proteinExistence type="predicted"/>
<dbReference type="AlphaFoldDB" id="A0A834ARE1"/>
<gene>
    <name evidence="2" type="ORF">HJG60_000128</name>
</gene>
<evidence type="ECO:0000256" key="1">
    <source>
        <dbReference type="SAM" id="MobiDB-lite"/>
    </source>
</evidence>
<reference evidence="2 3" key="1">
    <citation type="journal article" date="2020" name="Nature">
        <title>Six reference-quality genomes reveal evolution of bat adaptations.</title>
        <authorList>
            <person name="Jebb D."/>
            <person name="Huang Z."/>
            <person name="Pippel M."/>
            <person name="Hughes G.M."/>
            <person name="Lavrichenko K."/>
            <person name="Devanna P."/>
            <person name="Winkler S."/>
            <person name="Jermiin L.S."/>
            <person name="Skirmuntt E.C."/>
            <person name="Katzourakis A."/>
            <person name="Burkitt-Gray L."/>
            <person name="Ray D.A."/>
            <person name="Sullivan K.A.M."/>
            <person name="Roscito J.G."/>
            <person name="Kirilenko B.M."/>
            <person name="Davalos L.M."/>
            <person name="Corthals A.P."/>
            <person name="Power M.L."/>
            <person name="Jones G."/>
            <person name="Ransome R.D."/>
            <person name="Dechmann D.K.N."/>
            <person name="Locatelli A.G."/>
            <person name="Puechmaille S.J."/>
            <person name="Fedrigo O."/>
            <person name="Jarvis E.D."/>
            <person name="Hiller M."/>
            <person name="Vernes S.C."/>
            <person name="Myers E.W."/>
            <person name="Teeling E.C."/>
        </authorList>
    </citation>
    <scope>NUCLEOTIDE SEQUENCE [LARGE SCALE GENOMIC DNA]</scope>
    <source>
        <strain evidence="2">Bat1K_MPI-CBG_1</strain>
    </source>
</reference>
<evidence type="ECO:0000313" key="3">
    <source>
        <dbReference type="Proteomes" id="UP000664940"/>
    </source>
</evidence>
<comment type="caution">
    <text evidence="2">The sequence shown here is derived from an EMBL/GenBank/DDBJ whole genome shotgun (WGS) entry which is preliminary data.</text>
</comment>
<feature type="region of interest" description="Disordered" evidence="1">
    <location>
        <begin position="1"/>
        <end position="25"/>
    </location>
</feature>
<sequence length="172" mass="17686">MDFSLGLRLGSRNKKATQQQPPAPSVHSPPAASLCLSCPSSACACPCPGCPPPTCSSCTAYPSYTTTCPSCPRLPGPPCTCTCPPCPACLPSTHPHRPCVPCSGPHLPCCHPSPCPIYPCTKGLSACPSSCLGYSDNCSCGQGPTWGPPGSTGHHSCCFTGQRTSQRHCLIV</sequence>
<dbReference type="Proteomes" id="UP000664940">
    <property type="component" value="Unassembled WGS sequence"/>
</dbReference>
<evidence type="ECO:0000313" key="2">
    <source>
        <dbReference type="EMBL" id="KAF6117165.1"/>
    </source>
</evidence>
<organism evidence="2 3">
    <name type="scientific">Phyllostomus discolor</name>
    <name type="common">pale spear-nosed bat</name>
    <dbReference type="NCBI Taxonomy" id="89673"/>
    <lineage>
        <taxon>Eukaryota</taxon>
        <taxon>Metazoa</taxon>
        <taxon>Chordata</taxon>
        <taxon>Craniata</taxon>
        <taxon>Vertebrata</taxon>
        <taxon>Euteleostomi</taxon>
        <taxon>Mammalia</taxon>
        <taxon>Eutheria</taxon>
        <taxon>Laurasiatheria</taxon>
        <taxon>Chiroptera</taxon>
        <taxon>Yangochiroptera</taxon>
        <taxon>Phyllostomidae</taxon>
        <taxon>Phyllostominae</taxon>
        <taxon>Phyllostomus</taxon>
    </lineage>
</organism>
<protein>
    <submittedName>
        <fullName evidence="2">Uncharacterized protein</fullName>
    </submittedName>
</protein>